<sequence length="218" mass="24242">MSERRVGPFIIDENEYSIFQGLNKLDIDDPNASQPSTSLTSSSHERRNEFSVWNNDQPELFHHPHLGYQSNPQNNAFFGTSKSLSGGMFNTGLQTPNVNANSNINGAIGSQLNMAPQPPTSFPIFTPRQHISPSYNNLQQHHQHQQQQQHIHAPVSLSSMTSATEAKPSATLPKTMTAAEFHLTRFGSFRLSVSPPDSLMVNEEEDEDEEKVSSSPKK</sequence>
<protein>
    <submittedName>
        <fullName evidence="2">Uncharacterized protein</fullName>
    </submittedName>
</protein>
<organism evidence="1 2">
    <name type="scientific">Panagrolaimus sp. ES5</name>
    <dbReference type="NCBI Taxonomy" id="591445"/>
    <lineage>
        <taxon>Eukaryota</taxon>
        <taxon>Metazoa</taxon>
        <taxon>Ecdysozoa</taxon>
        <taxon>Nematoda</taxon>
        <taxon>Chromadorea</taxon>
        <taxon>Rhabditida</taxon>
        <taxon>Tylenchina</taxon>
        <taxon>Panagrolaimomorpha</taxon>
        <taxon>Panagrolaimoidea</taxon>
        <taxon>Panagrolaimidae</taxon>
        <taxon>Panagrolaimus</taxon>
    </lineage>
</organism>
<dbReference type="WBParaSite" id="ES5_v2.g6543.t1">
    <property type="protein sequence ID" value="ES5_v2.g6543.t1"/>
    <property type="gene ID" value="ES5_v2.g6543"/>
</dbReference>
<evidence type="ECO:0000313" key="2">
    <source>
        <dbReference type="WBParaSite" id="ES5_v2.g6543.t1"/>
    </source>
</evidence>
<dbReference type="Proteomes" id="UP000887579">
    <property type="component" value="Unplaced"/>
</dbReference>
<evidence type="ECO:0000313" key="1">
    <source>
        <dbReference type="Proteomes" id="UP000887579"/>
    </source>
</evidence>
<reference evidence="2" key="1">
    <citation type="submission" date="2022-11" db="UniProtKB">
        <authorList>
            <consortium name="WormBaseParasite"/>
        </authorList>
    </citation>
    <scope>IDENTIFICATION</scope>
</reference>
<accession>A0AC34GQ19</accession>
<proteinExistence type="predicted"/>
<name>A0AC34GQ19_9BILA</name>